<feature type="signal peptide" evidence="14">
    <location>
        <begin position="1"/>
        <end position="24"/>
    </location>
</feature>
<dbReference type="InterPro" id="IPR033121">
    <property type="entry name" value="PEPTIDASE_A1"/>
</dbReference>
<evidence type="ECO:0000256" key="4">
    <source>
        <dbReference type="ARBA" id="ARBA00022670"/>
    </source>
</evidence>
<dbReference type="GO" id="GO:0005576">
    <property type="term" value="C:extracellular region"/>
    <property type="evidence" value="ECO:0007669"/>
    <property type="project" value="UniProtKB-SubCell"/>
</dbReference>
<dbReference type="PROSITE" id="PS51767">
    <property type="entry name" value="PEPTIDASE_A1"/>
    <property type="match status" value="1"/>
</dbReference>
<dbReference type="GO" id="GO:0006508">
    <property type="term" value="P:proteolysis"/>
    <property type="evidence" value="ECO:0007669"/>
    <property type="project" value="UniProtKB-KW"/>
</dbReference>
<evidence type="ECO:0000259" key="15">
    <source>
        <dbReference type="PROSITE" id="PS51767"/>
    </source>
</evidence>
<sequence>MGFLFSTMRAHLLIIFALMGCAFAGVHQIPLVKVESLRTKMIREGTWAKYIQMKNVARFAKAMMRNGDSVSQRVTDFEDEEYVGNITIGTPEQTFRVILDTGSANLWVADSTCGKSSRGCDNPLCRNHVFCPLTCDDRRCCTQSVGNSESCASKRTFDASESSSYSVDGRQWSITYGSGMASGYLGKDIVRIGFPGTQQLVIPDTVFAQADVLSPSFDVLPVDGILGLAFKSIAVDGVTPPFQRAMELGLVDQPLFTVYLKHITEQSDAYGGVYTYGGIDNTNCGPIIAYEDLSSATYWQFSMTGVKSGTYEAAAHWQVISDTGTSFIGAPSSVAQSLARENGAMYDPENGVYFIDCGAKPSLTLAIGRNKYTIDAKNLVVPAGNGQCLFTIFGMPSSGFGPSWILGDPFIRQFCNTYDMGKKRIGFAKSFQ</sequence>
<dbReference type="InterPro" id="IPR021109">
    <property type="entry name" value="Peptidase_aspartic_dom_sf"/>
</dbReference>
<dbReference type="PANTHER" id="PTHR47966:SF45">
    <property type="entry name" value="PEPTIDASE A1 DOMAIN-CONTAINING PROTEIN"/>
    <property type="match status" value="1"/>
</dbReference>
<evidence type="ECO:0000313" key="16">
    <source>
        <dbReference type="Proteomes" id="UP000035642"/>
    </source>
</evidence>
<protein>
    <submittedName>
        <fullName evidence="17">Putative aspartic protease</fullName>
    </submittedName>
</protein>
<feature type="active site" evidence="11">
    <location>
        <position position="322"/>
    </location>
</feature>
<keyword evidence="7 13" id="KW-0378">Hydrolase</keyword>
<name>A0A0K0DKY3_ANGCA</name>
<proteinExistence type="inferred from homology"/>
<dbReference type="CDD" id="cd05471">
    <property type="entry name" value="pepsin_like"/>
    <property type="match status" value="1"/>
</dbReference>
<reference evidence="17" key="2">
    <citation type="submission" date="2017-02" db="UniProtKB">
        <authorList>
            <consortium name="WormBaseParasite"/>
        </authorList>
    </citation>
    <scope>IDENTIFICATION</scope>
</reference>
<evidence type="ECO:0000256" key="13">
    <source>
        <dbReference type="RuleBase" id="RU000454"/>
    </source>
</evidence>
<reference evidence="16" key="1">
    <citation type="submission" date="2012-09" db="EMBL/GenBank/DDBJ databases">
        <authorList>
            <person name="Martin A.A."/>
        </authorList>
    </citation>
    <scope>NUCLEOTIDE SEQUENCE</scope>
</reference>
<evidence type="ECO:0000313" key="17">
    <source>
        <dbReference type="WBParaSite" id="ACAC_0001220201-mRNA-1"/>
    </source>
</evidence>
<dbReference type="Proteomes" id="UP000035642">
    <property type="component" value="Unassembled WGS sequence"/>
</dbReference>
<dbReference type="PANTHER" id="PTHR47966">
    <property type="entry name" value="BETA-SITE APP-CLEAVING ENZYME, ISOFORM A-RELATED"/>
    <property type="match status" value="1"/>
</dbReference>
<dbReference type="PRINTS" id="PR00792">
    <property type="entry name" value="PEPSIN"/>
</dbReference>
<evidence type="ECO:0000256" key="9">
    <source>
        <dbReference type="ARBA" id="ARBA00023157"/>
    </source>
</evidence>
<comment type="subcellular location">
    <subcellularLocation>
        <location evidence="1">Secreted</location>
    </subcellularLocation>
</comment>
<dbReference type="FunFam" id="2.40.70.10:FF:000058">
    <property type="entry name" value="ASpartyl Protease"/>
    <property type="match status" value="1"/>
</dbReference>
<keyword evidence="5 14" id="KW-0732">Signal</keyword>
<feature type="active site" evidence="11">
    <location>
        <position position="100"/>
    </location>
</feature>
<keyword evidence="9 12" id="KW-1015">Disulfide bond</keyword>
<dbReference type="Gene3D" id="2.40.70.10">
    <property type="entry name" value="Acid Proteases"/>
    <property type="match status" value="2"/>
</dbReference>
<evidence type="ECO:0000256" key="11">
    <source>
        <dbReference type="PIRSR" id="PIRSR601461-1"/>
    </source>
</evidence>
<evidence type="ECO:0000256" key="12">
    <source>
        <dbReference type="PIRSR" id="PIRSR601461-2"/>
    </source>
</evidence>
<evidence type="ECO:0000256" key="10">
    <source>
        <dbReference type="ARBA" id="ARBA00023180"/>
    </source>
</evidence>
<dbReference type="AlphaFoldDB" id="A0A0K0DKY3"/>
<feature type="chain" id="PRO_5005326800" evidence="14">
    <location>
        <begin position="25"/>
        <end position="432"/>
    </location>
</feature>
<organism evidence="16 17">
    <name type="scientific">Angiostrongylus cantonensis</name>
    <name type="common">Rat lungworm</name>
    <dbReference type="NCBI Taxonomy" id="6313"/>
    <lineage>
        <taxon>Eukaryota</taxon>
        <taxon>Metazoa</taxon>
        <taxon>Ecdysozoa</taxon>
        <taxon>Nematoda</taxon>
        <taxon>Chromadorea</taxon>
        <taxon>Rhabditida</taxon>
        <taxon>Rhabditina</taxon>
        <taxon>Rhabditomorpha</taxon>
        <taxon>Strongyloidea</taxon>
        <taxon>Metastrongylidae</taxon>
        <taxon>Angiostrongylus</taxon>
    </lineage>
</organism>
<feature type="disulfide bond" evidence="12">
    <location>
        <begin position="113"/>
        <end position="151"/>
    </location>
</feature>
<keyword evidence="6 13" id="KW-0064">Aspartyl protease</keyword>
<keyword evidence="3" id="KW-0964">Secreted</keyword>
<evidence type="ECO:0000256" key="3">
    <source>
        <dbReference type="ARBA" id="ARBA00022525"/>
    </source>
</evidence>
<dbReference type="SUPFAM" id="SSF50630">
    <property type="entry name" value="Acid proteases"/>
    <property type="match status" value="1"/>
</dbReference>
<dbReference type="InterPro" id="IPR001461">
    <property type="entry name" value="Aspartic_peptidase_A1"/>
</dbReference>
<evidence type="ECO:0000256" key="5">
    <source>
        <dbReference type="ARBA" id="ARBA00022729"/>
    </source>
</evidence>
<dbReference type="WBParaSite" id="ACAC_0001220201-mRNA-1">
    <property type="protein sequence ID" value="ACAC_0001220201-mRNA-1"/>
    <property type="gene ID" value="ACAC_0001220201"/>
</dbReference>
<dbReference type="InterPro" id="IPR034164">
    <property type="entry name" value="Pepsin-like_dom"/>
</dbReference>
<dbReference type="GO" id="GO:0005764">
    <property type="term" value="C:lysosome"/>
    <property type="evidence" value="ECO:0007669"/>
    <property type="project" value="TreeGrafter"/>
</dbReference>
<dbReference type="PROSITE" id="PS00141">
    <property type="entry name" value="ASP_PROTEASE"/>
    <property type="match status" value="1"/>
</dbReference>
<dbReference type="InterPro" id="IPR001969">
    <property type="entry name" value="Aspartic_peptidase_AS"/>
</dbReference>
<dbReference type="STRING" id="6313.A0A0K0DKY3"/>
<evidence type="ECO:0000256" key="6">
    <source>
        <dbReference type="ARBA" id="ARBA00022750"/>
    </source>
</evidence>
<accession>A0A0K0DKY3</accession>
<evidence type="ECO:0000256" key="2">
    <source>
        <dbReference type="ARBA" id="ARBA00007447"/>
    </source>
</evidence>
<keyword evidence="8" id="KW-0865">Zymogen</keyword>
<evidence type="ECO:0000256" key="1">
    <source>
        <dbReference type="ARBA" id="ARBA00004613"/>
    </source>
</evidence>
<evidence type="ECO:0000256" key="7">
    <source>
        <dbReference type="ARBA" id="ARBA00022801"/>
    </source>
</evidence>
<evidence type="ECO:0000256" key="8">
    <source>
        <dbReference type="ARBA" id="ARBA00023145"/>
    </source>
</evidence>
<dbReference type="GO" id="GO:0004190">
    <property type="term" value="F:aspartic-type endopeptidase activity"/>
    <property type="evidence" value="ECO:0007669"/>
    <property type="project" value="UniProtKB-KW"/>
</dbReference>
<evidence type="ECO:0000256" key="14">
    <source>
        <dbReference type="SAM" id="SignalP"/>
    </source>
</evidence>
<feature type="domain" description="Peptidase A1" evidence="15">
    <location>
        <begin position="82"/>
        <end position="428"/>
    </location>
</feature>
<keyword evidence="16" id="KW-1185">Reference proteome</keyword>
<keyword evidence="10" id="KW-0325">Glycoprotein</keyword>
<comment type="similarity">
    <text evidence="2 13">Belongs to the peptidase A1 family.</text>
</comment>
<dbReference type="Pfam" id="PF00026">
    <property type="entry name" value="Asp"/>
    <property type="match status" value="1"/>
</dbReference>
<keyword evidence="4 13" id="KW-0645">Protease</keyword>